<feature type="compositionally biased region" description="Acidic residues" evidence="1">
    <location>
        <begin position="191"/>
        <end position="211"/>
    </location>
</feature>
<organism evidence="2 3">
    <name type="scientific">Acanthamoeba castellanii (strain ATCC 30010 / Neff)</name>
    <dbReference type="NCBI Taxonomy" id="1257118"/>
    <lineage>
        <taxon>Eukaryota</taxon>
        <taxon>Amoebozoa</taxon>
        <taxon>Discosea</taxon>
        <taxon>Longamoebia</taxon>
        <taxon>Centramoebida</taxon>
        <taxon>Acanthamoebidae</taxon>
        <taxon>Acanthamoeba</taxon>
    </lineage>
</organism>
<dbReference type="VEuPathDB" id="AmoebaDB:ACA1_374340"/>
<feature type="compositionally biased region" description="Polar residues" evidence="1">
    <location>
        <begin position="61"/>
        <end position="73"/>
    </location>
</feature>
<evidence type="ECO:0000313" key="2">
    <source>
        <dbReference type="EMBL" id="ELR12366.1"/>
    </source>
</evidence>
<feature type="compositionally biased region" description="Polar residues" evidence="1">
    <location>
        <begin position="235"/>
        <end position="252"/>
    </location>
</feature>
<feature type="compositionally biased region" description="Basic and acidic residues" evidence="1">
    <location>
        <begin position="220"/>
        <end position="233"/>
    </location>
</feature>
<dbReference type="Proteomes" id="UP000011083">
    <property type="component" value="Unassembled WGS sequence"/>
</dbReference>
<evidence type="ECO:0000256" key="1">
    <source>
        <dbReference type="SAM" id="MobiDB-lite"/>
    </source>
</evidence>
<feature type="compositionally biased region" description="Low complexity" evidence="1">
    <location>
        <begin position="284"/>
        <end position="344"/>
    </location>
</feature>
<feature type="compositionally biased region" description="Basic and acidic residues" evidence="1">
    <location>
        <begin position="153"/>
        <end position="190"/>
    </location>
</feature>
<dbReference type="AlphaFoldDB" id="L8GJJ7"/>
<feature type="region of interest" description="Disordered" evidence="1">
    <location>
        <begin position="364"/>
        <end position="451"/>
    </location>
</feature>
<evidence type="ECO:0000313" key="3">
    <source>
        <dbReference type="Proteomes" id="UP000011083"/>
    </source>
</evidence>
<feature type="region of interest" description="Disordered" evidence="1">
    <location>
        <begin position="153"/>
        <end position="346"/>
    </location>
</feature>
<dbReference type="GeneID" id="14912864"/>
<gene>
    <name evidence="2" type="ORF">ACA1_374340</name>
</gene>
<protein>
    <submittedName>
        <fullName evidence="2">Uncharacterized protein</fullName>
    </submittedName>
</protein>
<keyword evidence="3" id="KW-1185">Reference proteome</keyword>
<dbReference type="EMBL" id="KB008119">
    <property type="protein sequence ID" value="ELR12366.1"/>
    <property type="molecule type" value="Genomic_DNA"/>
</dbReference>
<dbReference type="RefSeq" id="XP_004334379.1">
    <property type="nucleotide sequence ID" value="XM_004334331.1"/>
</dbReference>
<feature type="region of interest" description="Disordered" evidence="1">
    <location>
        <begin position="483"/>
        <end position="531"/>
    </location>
</feature>
<feature type="compositionally biased region" description="Basic and acidic residues" evidence="1">
    <location>
        <begin position="377"/>
        <end position="392"/>
    </location>
</feature>
<sequence>MLAPSKGSPRQKDYVVVGGQKVYLNFIHAKRQNHSNFPIPHSLANPFVKESSLVGAVRSAPASTTAAKRSPSGSRRRAEDDAAAAEPPPVILELRNQIIEHELGRRGDDDGADDCEFSIEEFTPPAAAAKKRKAAEAAAAASAIKRELEAVEMKRAAAEQDKRAERETRREIEKEKMARQKAKGKEKAPESSEEDENENDEGGNEGEEETDIPISKRRRTTVEPARRHPDKTPRTKSAPSPVASNNRTSPTSPRGLPSPAKSPFTVPTSPFAAASTRSDKRTTPAKSPRTSASSSAASASSALPSAAAATSNSTGPASSTSTSTSTSSTSACIPSSLDPMSSPSDEFEITSSFLATIDVLEKSVAGRWIEEKEDLDELSRRTDRGKTAEPKSEGAQSAARGTHERKPNGDGDDCDDSEGEEQLERKRARAALPAARGRTKATVGSGGVDREEVMDSQWIDSPFCMSTQAARAFAAAAPLASRAKRWANQSAAIDDGAGAPAWDESPASSWSPASPSSSPLQSGFSLRPPAL</sequence>
<reference evidence="2 3" key="1">
    <citation type="journal article" date="2013" name="Genome Biol.">
        <title>Genome of Acanthamoeba castellanii highlights extensive lateral gene transfer and early evolution of tyrosine kinase signaling.</title>
        <authorList>
            <person name="Clarke M."/>
            <person name="Lohan A.J."/>
            <person name="Liu B."/>
            <person name="Lagkouvardos I."/>
            <person name="Roy S."/>
            <person name="Zafar N."/>
            <person name="Bertelli C."/>
            <person name="Schilde C."/>
            <person name="Kianianmomeni A."/>
            <person name="Burglin T.R."/>
            <person name="Frech C."/>
            <person name="Turcotte B."/>
            <person name="Kopec K.O."/>
            <person name="Synnott J.M."/>
            <person name="Choo C."/>
            <person name="Paponov I."/>
            <person name="Finkler A."/>
            <person name="Soon Heng Tan C."/>
            <person name="Hutchins A.P."/>
            <person name="Weinmeier T."/>
            <person name="Rattei T."/>
            <person name="Chu J.S."/>
            <person name="Gimenez G."/>
            <person name="Irimia M."/>
            <person name="Rigden D.J."/>
            <person name="Fitzpatrick D.A."/>
            <person name="Lorenzo-Morales J."/>
            <person name="Bateman A."/>
            <person name="Chiu C.H."/>
            <person name="Tang P."/>
            <person name="Hegemann P."/>
            <person name="Fromm H."/>
            <person name="Raoult D."/>
            <person name="Greub G."/>
            <person name="Miranda-Saavedra D."/>
            <person name="Chen N."/>
            <person name="Nash P."/>
            <person name="Ginger M.L."/>
            <person name="Horn M."/>
            <person name="Schaap P."/>
            <person name="Caler L."/>
            <person name="Loftus B."/>
        </authorList>
    </citation>
    <scope>NUCLEOTIDE SEQUENCE [LARGE SCALE GENOMIC DNA]</scope>
    <source>
        <strain evidence="2 3">Neff</strain>
    </source>
</reference>
<feature type="region of interest" description="Disordered" evidence="1">
    <location>
        <begin position="59"/>
        <end position="87"/>
    </location>
</feature>
<accession>L8GJJ7</accession>
<proteinExistence type="predicted"/>
<dbReference type="KEGG" id="acan:ACA1_374340"/>
<feature type="compositionally biased region" description="Low complexity" evidence="1">
    <location>
        <begin position="499"/>
        <end position="519"/>
    </location>
</feature>
<name>L8GJJ7_ACACF</name>
<feature type="compositionally biased region" description="Acidic residues" evidence="1">
    <location>
        <begin position="410"/>
        <end position="421"/>
    </location>
</feature>